<dbReference type="Pfam" id="PF07662">
    <property type="entry name" value="Nucleos_tra2_C"/>
    <property type="match status" value="1"/>
</dbReference>
<evidence type="ECO:0000259" key="10">
    <source>
        <dbReference type="Pfam" id="PF07662"/>
    </source>
</evidence>
<dbReference type="InterPro" id="IPR002668">
    <property type="entry name" value="CNT_N_dom"/>
</dbReference>
<sequence>MNATTLGIGEKRTGPVSEYELTRAMEMEMVVSERKDTADVTRDSGVDMAASDVQKNKECQIYDETSRNRKEREPGRANEDPARGVLESEHPTHQPSSCFVFVWIRAVKAAAKQYGEAIWRVVKVVLFLLYLTYSVYSLYRTWGTESATRLLLLLAIVLYVGVGSRLLKLLLRAVSRLHVRQDAFSWARKVGRWSLYVVAGVGAVTYLAIEVVPQRPYNLISLAGLTFLVLLAMMMSADPERINWHTVFWGISLQFYLAIFVLRTKTGYNVFHWLGDRVEEYIGYTNAGCKFLFGDSYEAHPFVFKSMPVIIFLNCTIALLYHFGVVQAVIATFGRFLGFCLGTTPIESVNAVGNIFLGLAEAPLLIKPFLNDITGSELFAVMTGGYASIAGGIMATIIVFGIPANHVLAASMMSAPAALAIAKVMCPSTVPTPIRVQDAYTVELGASKNLLQSLSTAAVISVSVIVTICANLLFFVSFLRFADLTLEWFGDQAGVEDFSFTRLLSYVFYPLMYLCGVDTEDLLVLGRLVGVKVLTSTQLGYKQAADIIHNSNTLAEYTARTNGTWRYSGDDVILEAWNRTLVGGVMNERSEVMSTYILCGLCNVSSIGNCIGSLSALVPKRTGEIVRYAVWACVAGNIACLMTGCVAVSRRGHRAGPVNQYTSILRQPAHGKSVPLFQGAHFSFSWRNLQIPSTSNFLNPRACSDLRGAEQPLASNGLSPLQEGRKENGCCPRGGFSGSRFTTQVISLFCDADLVFINCVAKWPGSVHNARVLRYGGAVAAENGHMFYLQLFK</sequence>
<dbReference type="Pfam" id="PF07670">
    <property type="entry name" value="Gate"/>
    <property type="match status" value="1"/>
</dbReference>
<feature type="transmembrane region" description="Helical" evidence="8">
    <location>
        <begin position="309"/>
        <end position="337"/>
    </location>
</feature>
<evidence type="ECO:0000259" key="9">
    <source>
        <dbReference type="Pfam" id="PF01773"/>
    </source>
</evidence>
<organism evidence="12 13">
    <name type="scientific">Batillaria attramentaria</name>
    <dbReference type="NCBI Taxonomy" id="370345"/>
    <lineage>
        <taxon>Eukaryota</taxon>
        <taxon>Metazoa</taxon>
        <taxon>Spiralia</taxon>
        <taxon>Lophotrochozoa</taxon>
        <taxon>Mollusca</taxon>
        <taxon>Gastropoda</taxon>
        <taxon>Caenogastropoda</taxon>
        <taxon>Sorbeoconcha</taxon>
        <taxon>Cerithioidea</taxon>
        <taxon>Batillariidae</taxon>
        <taxon>Batillaria</taxon>
    </lineage>
</organism>
<dbReference type="InterPro" id="IPR011657">
    <property type="entry name" value="CNT_C_dom"/>
</dbReference>
<feature type="transmembrane region" description="Helical" evidence="8">
    <location>
        <begin position="117"/>
        <end position="139"/>
    </location>
</feature>
<evidence type="ECO:0000256" key="3">
    <source>
        <dbReference type="ARBA" id="ARBA00022475"/>
    </source>
</evidence>
<name>A0ABD0J863_9CAEN</name>
<feature type="transmembrane region" description="Helical" evidence="8">
    <location>
        <begin position="192"/>
        <end position="209"/>
    </location>
</feature>
<feature type="transmembrane region" description="Helical" evidence="8">
    <location>
        <begin position="628"/>
        <end position="648"/>
    </location>
</feature>
<keyword evidence="4 8" id="KW-0812">Transmembrane</keyword>
<evidence type="ECO:0000313" key="12">
    <source>
        <dbReference type="EMBL" id="KAK7465242.1"/>
    </source>
</evidence>
<dbReference type="PANTHER" id="PTHR10590">
    <property type="entry name" value="SODIUM/NUCLEOSIDE COTRANSPORTER"/>
    <property type="match status" value="1"/>
</dbReference>
<evidence type="ECO:0000256" key="6">
    <source>
        <dbReference type="ARBA" id="ARBA00023136"/>
    </source>
</evidence>
<feature type="domain" description="Concentrative nucleoside transporter C-terminal" evidence="10">
    <location>
        <begin position="406"/>
        <end position="647"/>
    </location>
</feature>
<feature type="domain" description="Concentrative nucleoside transporter N-terminal" evidence="9">
    <location>
        <begin position="223"/>
        <end position="295"/>
    </location>
</feature>
<evidence type="ECO:0000259" key="11">
    <source>
        <dbReference type="Pfam" id="PF07670"/>
    </source>
</evidence>
<feature type="transmembrane region" description="Helical" evidence="8">
    <location>
        <begin position="378"/>
        <end position="400"/>
    </location>
</feature>
<proteinExistence type="inferred from homology"/>
<keyword evidence="3" id="KW-1003">Cell membrane</keyword>
<comment type="caution">
    <text evidence="12">The sequence shown here is derived from an EMBL/GenBank/DDBJ whole genome shotgun (WGS) entry which is preliminary data.</text>
</comment>
<protein>
    <recommendedName>
        <fullName evidence="14">Sodium/nucleoside cotransporter</fullName>
    </recommendedName>
</protein>
<evidence type="ECO:0000256" key="2">
    <source>
        <dbReference type="ARBA" id="ARBA00009033"/>
    </source>
</evidence>
<keyword evidence="5 8" id="KW-1133">Transmembrane helix</keyword>
<accession>A0ABD0J863</accession>
<evidence type="ECO:0000313" key="13">
    <source>
        <dbReference type="Proteomes" id="UP001519460"/>
    </source>
</evidence>
<dbReference type="PANTHER" id="PTHR10590:SF4">
    <property type="entry name" value="SOLUTE CARRIER FAMILY 28 MEMBER 3"/>
    <property type="match status" value="1"/>
</dbReference>
<comment type="subcellular location">
    <subcellularLocation>
        <location evidence="1">Cell membrane</location>
        <topology evidence="1">Multi-pass membrane protein</topology>
    </subcellularLocation>
</comment>
<dbReference type="Pfam" id="PF01773">
    <property type="entry name" value="Nucleos_tra2_N"/>
    <property type="match status" value="1"/>
</dbReference>
<feature type="transmembrane region" description="Helical" evidence="8">
    <location>
        <begin position="215"/>
        <end position="235"/>
    </location>
</feature>
<dbReference type="GO" id="GO:0005886">
    <property type="term" value="C:plasma membrane"/>
    <property type="evidence" value="ECO:0007669"/>
    <property type="project" value="UniProtKB-SubCell"/>
</dbReference>
<feature type="transmembrane region" description="Helical" evidence="8">
    <location>
        <begin position="151"/>
        <end position="171"/>
    </location>
</feature>
<feature type="transmembrane region" description="Helical" evidence="8">
    <location>
        <begin position="596"/>
        <end position="616"/>
    </location>
</feature>
<feature type="transmembrane region" description="Helical" evidence="8">
    <location>
        <begin position="450"/>
        <end position="476"/>
    </location>
</feature>
<evidence type="ECO:0000256" key="4">
    <source>
        <dbReference type="ARBA" id="ARBA00022692"/>
    </source>
</evidence>
<dbReference type="InterPro" id="IPR008276">
    <property type="entry name" value="C_nuclsd_transpt"/>
</dbReference>
<dbReference type="InterPro" id="IPR011642">
    <property type="entry name" value="Gate_dom"/>
</dbReference>
<feature type="transmembrane region" description="Helical" evidence="8">
    <location>
        <begin position="242"/>
        <end position="262"/>
    </location>
</feature>
<evidence type="ECO:0000256" key="8">
    <source>
        <dbReference type="SAM" id="Phobius"/>
    </source>
</evidence>
<reference evidence="12 13" key="1">
    <citation type="journal article" date="2023" name="Sci. Data">
        <title>Genome assembly of the Korean intertidal mud-creeper Batillaria attramentaria.</title>
        <authorList>
            <person name="Patra A.K."/>
            <person name="Ho P.T."/>
            <person name="Jun S."/>
            <person name="Lee S.J."/>
            <person name="Kim Y."/>
            <person name="Won Y.J."/>
        </authorList>
    </citation>
    <scope>NUCLEOTIDE SEQUENCE [LARGE SCALE GENOMIC DNA]</scope>
    <source>
        <strain evidence="12">Wonlab-2016</strain>
    </source>
</reference>
<dbReference type="Proteomes" id="UP001519460">
    <property type="component" value="Unassembled WGS sequence"/>
</dbReference>
<feature type="region of interest" description="Disordered" evidence="7">
    <location>
        <begin position="59"/>
        <end position="92"/>
    </location>
</feature>
<feature type="transmembrane region" description="Helical" evidence="8">
    <location>
        <begin position="349"/>
        <end position="366"/>
    </location>
</feature>
<evidence type="ECO:0000256" key="5">
    <source>
        <dbReference type="ARBA" id="ARBA00022989"/>
    </source>
</evidence>
<feature type="domain" description="Nucleoside transporter/FeoB GTPase Gate" evidence="11">
    <location>
        <begin position="304"/>
        <end position="401"/>
    </location>
</feature>
<comment type="similarity">
    <text evidence="2">Belongs to the concentrative nucleoside transporter (CNT) (TC 2.A.41) family.</text>
</comment>
<evidence type="ECO:0008006" key="14">
    <source>
        <dbReference type="Google" id="ProtNLM"/>
    </source>
</evidence>
<keyword evidence="13" id="KW-1185">Reference proteome</keyword>
<evidence type="ECO:0000256" key="1">
    <source>
        <dbReference type="ARBA" id="ARBA00004651"/>
    </source>
</evidence>
<dbReference type="EMBL" id="JACVVK020000568">
    <property type="protein sequence ID" value="KAK7465242.1"/>
    <property type="molecule type" value="Genomic_DNA"/>
</dbReference>
<dbReference type="AlphaFoldDB" id="A0ABD0J863"/>
<evidence type="ECO:0000256" key="7">
    <source>
        <dbReference type="SAM" id="MobiDB-lite"/>
    </source>
</evidence>
<gene>
    <name evidence="12" type="ORF">BaRGS_00037579</name>
</gene>
<keyword evidence="6 8" id="KW-0472">Membrane</keyword>